<dbReference type="AlphaFoldDB" id="A0A8G1UF96"/>
<sequence>MLPIQTIPQFDISNLVQAAEALPYLLGHQPDGPEPVVFIVSCDTTEQRVLFSQRIGIPPELEDLHGAASELIHFALAKLGELDTTAAGVLIFVLPGAGEPDDRTSALGRHYALAHALGSSATSHNLEVLANLCVTSTHWWSYEHADPADLPAGTPLHGPHNPGPVTMDAVFKGIPVPPSEAGMHAAFTPAAGDDAEPYKAALLQAAVDRARREKENGVKAEIARARATLDRLLMDGGDGAPLSDLAPIETAELILALRHRPLRDYACQFVEPTELPRAQELWSLLARRCVSDRTVLAAAPLTLAGFTAAANGDFLSAGIALRRAVKADQMYRLAGLVLDLISQTNSVDPLLAIAREERAHRNVAD</sequence>
<dbReference type="EMBL" id="RJVJ01000001">
    <property type="protein sequence ID" value="ROR42910.1"/>
    <property type="molecule type" value="Genomic_DNA"/>
</dbReference>
<comment type="caution">
    <text evidence="1">The sequence shown here is derived from an EMBL/GenBank/DDBJ whole genome shotgun (WGS) entry which is preliminary data.</text>
</comment>
<gene>
    <name evidence="1" type="ORF">EDD39_1044</name>
</gene>
<organism evidence="1 2">
    <name type="scientific">Kitasatospora cineracea</name>
    <dbReference type="NCBI Taxonomy" id="88074"/>
    <lineage>
        <taxon>Bacteria</taxon>
        <taxon>Bacillati</taxon>
        <taxon>Actinomycetota</taxon>
        <taxon>Actinomycetes</taxon>
        <taxon>Kitasatosporales</taxon>
        <taxon>Streptomycetaceae</taxon>
        <taxon>Kitasatospora</taxon>
    </lineage>
</organism>
<dbReference type="RefSeq" id="WP_100836963.1">
    <property type="nucleotide sequence ID" value="NZ_RJVJ01000001.1"/>
</dbReference>
<evidence type="ECO:0000313" key="2">
    <source>
        <dbReference type="Proteomes" id="UP000267408"/>
    </source>
</evidence>
<evidence type="ECO:0000313" key="1">
    <source>
        <dbReference type="EMBL" id="ROR42910.1"/>
    </source>
</evidence>
<dbReference type="Proteomes" id="UP000267408">
    <property type="component" value="Unassembled WGS sequence"/>
</dbReference>
<name>A0A8G1UF96_9ACTN</name>
<dbReference type="OrthoDB" id="3264463at2"/>
<accession>A0A8G1UF96</accession>
<dbReference type="InterPro" id="IPR025447">
    <property type="entry name" value="DUF4192"/>
</dbReference>
<reference evidence="1 2" key="1">
    <citation type="submission" date="2018-11" db="EMBL/GenBank/DDBJ databases">
        <title>Sequencing the genomes of 1000 actinobacteria strains.</title>
        <authorList>
            <person name="Klenk H.-P."/>
        </authorList>
    </citation>
    <scope>NUCLEOTIDE SEQUENCE [LARGE SCALE GENOMIC DNA]</scope>
    <source>
        <strain evidence="1 2">DSM 44780</strain>
    </source>
</reference>
<dbReference type="Pfam" id="PF13830">
    <property type="entry name" value="DUF4192"/>
    <property type="match status" value="1"/>
</dbReference>
<protein>
    <submittedName>
        <fullName evidence="1">Uncharacterized protein DUF4192</fullName>
    </submittedName>
</protein>
<proteinExistence type="predicted"/>